<sequence length="593" mass="67728">MKIANRIALFRSSISFKRKMIFLMMFTLVGVVILIEVVIYNVSIPLQMKSAMNENTQDVKYISDRLDMAISNTDWFMNSLTMDAEVQQILKNPYTSSLEENLLNFDLEQVLNSKSILATDKIENIFIYDTQKYRSSILNSHDFDIGYLHLNKNSYNSEGNIDWKVEAGKVYINRAIRDRKSLKLIGYMTVSLNLGYFQEMINTATKRYTYIVNENGQLMIGNGDASVVDFSQVMEKAKGLTPNMSEIITIAPLEEAIIVMNTSHLTLWSTISIVPLSQVASETRLISKWIIGIGIVGVFIGTLITWISFQHLMRPLEELIRVMKQVDQDNFDLQVNISQNDEFGRLGKSFNRMMNRINYLVSEVYIKELSWKEAEYKALKAQINPHFLYNTLETIRYLAEFDEQEKIMTITIALGRLFKASIDNKNDYSSVRDELVYIDAYLKIQNTRFQDKVDVYINVDDVIMESMIPRFILQPLVENAFVHGLENKIGKGSLMIKGWAAQETIHFQIEDDGIGMTLVTLDELFRMDRSAQEEKKGTGTGFLNVHNRIKMLYGDGYGLTIQSSPNVGTIVEAQMPMIHSEKGGSSHAQGSNN</sequence>
<keyword evidence="3" id="KW-0597">Phosphoprotein</keyword>
<keyword evidence="5 9" id="KW-0418">Kinase</keyword>
<accession>A0ABX0JEE9</accession>
<dbReference type="InterPro" id="IPR036890">
    <property type="entry name" value="HATPase_C_sf"/>
</dbReference>
<name>A0ABX0JEE9_9BACL</name>
<dbReference type="SMART" id="SM00387">
    <property type="entry name" value="HATPase_c"/>
    <property type="match status" value="1"/>
</dbReference>
<dbReference type="RefSeq" id="WP_166156756.1">
    <property type="nucleotide sequence ID" value="NZ_JAAOIW010000024.1"/>
</dbReference>
<comment type="subcellular location">
    <subcellularLocation>
        <location evidence="1">Cell membrane</location>
        <topology evidence="1">Multi-pass membrane protein</topology>
    </subcellularLocation>
</comment>
<dbReference type="PANTHER" id="PTHR34220">
    <property type="entry name" value="SENSOR HISTIDINE KINASE YPDA"/>
    <property type="match status" value="1"/>
</dbReference>
<evidence type="ECO:0000259" key="8">
    <source>
        <dbReference type="PROSITE" id="PS50885"/>
    </source>
</evidence>
<dbReference type="SUPFAM" id="SSF55874">
    <property type="entry name" value="ATPase domain of HSP90 chaperone/DNA topoisomerase II/histidine kinase"/>
    <property type="match status" value="1"/>
</dbReference>
<organism evidence="9 10">
    <name type="scientific">Paenibacillus agricola</name>
    <dbReference type="NCBI Taxonomy" id="2716264"/>
    <lineage>
        <taxon>Bacteria</taxon>
        <taxon>Bacillati</taxon>
        <taxon>Bacillota</taxon>
        <taxon>Bacilli</taxon>
        <taxon>Bacillales</taxon>
        <taxon>Paenibacillaceae</taxon>
        <taxon>Paenibacillus</taxon>
    </lineage>
</organism>
<dbReference type="GO" id="GO:0016301">
    <property type="term" value="F:kinase activity"/>
    <property type="evidence" value="ECO:0007669"/>
    <property type="project" value="UniProtKB-KW"/>
</dbReference>
<keyword evidence="10" id="KW-1185">Reference proteome</keyword>
<evidence type="ECO:0000313" key="9">
    <source>
        <dbReference type="EMBL" id="NHN34912.1"/>
    </source>
</evidence>
<dbReference type="Proteomes" id="UP001165962">
    <property type="component" value="Unassembled WGS sequence"/>
</dbReference>
<dbReference type="InterPro" id="IPR050640">
    <property type="entry name" value="Bact_2-comp_sensor_kinase"/>
</dbReference>
<feature type="transmembrane region" description="Helical" evidence="7">
    <location>
        <begin position="289"/>
        <end position="309"/>
    </location>
</feature>
<dbReference type="PANTHER" id="PTHR34220:SF7">
    <property type="entry name" value="SENSOR HISTIDINE KINASE YPDA"/>
    <property type="match status" value="1"/>
</dbReference>
<keyword evidence="2" id="KW-1003">Cell membrane</keyword>
<dbReference type="CDD" id="cd06225">
    <property type="entry name" value="HAMP"/>
    <property type="match status" value="1"/>
</dbReference>
<feature type="transmembrane region" description="Helical" evidence="7">
    <location>
        <begin position="21"/>
        <end position="42"/>
    </location>
</feature>
<dbReference type="Gene3D" id="6.10.340.10">
    <property type="match status" value="1"/>
</dbReference>
<evidence type="ECO:0000256" key="7">
    <source>
        <dbReference type="SAM" id="Phobius"/>
    </source>
</evidence>
<dbReference type="Gene3D" id="3.30.565.10">
    <property type="entry name" value="Histidine kinase-like ATPase, C-terminal domain"/>
    <property type="match status" value="1"/>
</dbReference>
<evidence type="ECO:0000256" key="3">
    <source>
        <dbReference type="ARBA" id="ARBA00022553"/>
    </source>
</evidence>
<gene>
    <name evidence="9" type="ORF">G9U52_34790</name>
</gene>
<evidence type="ECO:0000256" key="5">
    <source>
        <dbReference type="ARBA" id="ARBA00022777"/>
    </source>
</evidence>
<keyword evidence="7" id="KW-0812">Transmembrane</keyword>
<dbReference type="Pfam" id="PF02518">
    <property type="entry name" value="HATPase_c"/>
    <property type="match status" value="1"/>
</dbReference>
<keyword evidence="6 7" id="KW-0472">Membrane</keyword>
<dbReference type="EMBL" id="JAAOIW010000024">
    <property type="protein sequence ID" value="NHN34912.1"/>
    <property type="molecule type" value="Genomic_DNA"/>
</dbReference>
<dbReference type="SMART" id="SM00304">
    <property type="entry name" value="HAMP"/>
    <property type="match status" value="1"/>
</dbReference>
<reference evidence="9" key="1">
    <citation type="submission" date="2020-03" db="EMBL/GenBank/DDBJ databases">
        <title>Draft sequencing of Paenibacilllus sp. S3N08.</title>
        <authorList>
            <person name="Kim D.-U."/>
        </authorList>
    </citation>
    <scope>NUCLEOTIDE SEQUENCE</scope>
    <source>
        <strain evidence="9">S3N08</strain>
    </source>
</reference>
<evidence type="ECO:0000256" key="1">
    <source>
        <dbReference type="ARBA" id="ARBA00004651"/>
    </source>
</evidence>
<dbReference type="Pfam" id="PF06580">
    <property type="entry name" value="His_kinase"/>
    <property type="match status" value="1"/>
</dbReference>
<evidence type="ECO:0000313" key="10">
    <source>
        <dbReference type="Proteomes" id="UP001165962"/>
    </source>
</evidence>
<keyword evidence="7" id="KW-1133">Transmembrane helix</keyword>
<evidence type="ECO:0000256" key="6">
    <source>
        <dbReference type="ARBA" id="ARBA00023136"/>
    </source>
</evidence>
<evidence type="ECO:0000256" key="2">
    <source>
        <dbReference type="ARBA" id="ARBA00022475"/>
    </source>
</evidence>
<protein>
    <submittedName>
        <fullName evidence="9">Sensor histidine kinase</fullName>
    </submittedName>
</protein>
<dbReference type="Pfam" id="PF00672">
    <property type="entry name" value="HAMP"/>
    <property type="match status" value="1"/>
</dbReference>
<comment type="caution">
    <text evidence="9">The sequence shown here is derived from an EMBL/GenBank/DDBJ whole genome shotgun (WGS) entry which is preliminary data.</text>
</comment>
<keyword evidence="4" id="KW-0808">Transferase</keyword>
<feature type="domain" description="HAMP" evidence="8">
    <location>
        <begin position="310"/>
        <end position="362"/>
    </location>
</feature>
<dbReference type="InterPro" id="IPR003660">
    <property type="entry name" value="HAMP_dom"/>
</dbReference>
<dbReference type="SUPFAM" id="SSF158472">
    <property type="entry name" value="HAMP domain-like"/>
    <property type="match status" value="1"/>
</dbReference>
<evidence type="ECO:0000256" key="4">
    <source>
        <dbReference type="ARBA" id="ARBA00022679"/>
    </source>
</evidence>
<dbReference type="InterPro" id="IPR010559">
    <property type="entry name" value="Sig_transdc_His_kin_internal"/>
</dbReference>
<proteinExistence type="predicted"/>
<dbReference type="InterPro" id="IPR003594">
    <property type="entry name" value="HATPase_dom"/>
</dbReference>
<dbReference type="PROSITE" id="PS50885">
    <property type="entry name" value="HAMP"/>
    <property type="match status" value="1"/>
</dbReference>